<dbReference type="EMBL" id="JBBHJY010000008">
    <property type="protein sequence ID" value="MEJ6011335.1"/>
    <property type="molecule type" value="Genomic_DNA"/>
</dbReference>
<dbReference type="PROSITE" id="PS51318">
    <property type="entry name" value="TAT"/>
    <property type="match status" value="1"/>
</dbReference>
<sequence length="239" mass="25552">MVHRRTTPMLSECAGAGCFQLLANETFAGDGVPKMSDLYDLDRRLLLQRALLLLGAASSGLAPSALAKAAKGSAAYLDQPTFDALSAVCDTIIPRTNTPGAVDVRVPALLQALLVNWASGQRRFEITQALTQVDLYALDQQGKRLAQLPPATREIVLKSYEAEAMKVVPLPGGGGIKEMLTGPNYADPGYGKLKELIVLLYYVSEPALTQELSYVHAPGEWKPSIPVTSETRPAAGGLF</sequence>
<protein>
    <submittedName>
        <fullName evidence="1">Gluconate 2-dehydrogenase subunit 3 family protein</fullName>
        <ecNumber evidence="1">1.-.-.-</ecNumber>
    </submittedName>
</protein>
<dbReference type="Proteomes" id="UP001379235">
    <property type="component" value="Unassembled WGS sequence"/>
</dbReference>
<gene>
    <name evidence="1" type="ORF">WG900_15555</name>
</gene>
<evidence type="ECO:0000313" key="2">
    <source>
        <dbReference type="Proteomes" id="UP001379235"/>
    </source>
</evidence>
<dbReference type="GO" id="GO:0016491">
    <property type="term" value="F:oxidoreductase activity"/>
    <property type="evidence" value="ECO:0007669"/>
    <property type="project" value="UniProtKB-KW"/>
</dbReference>
<comment type="caution">
    <text evidence="1">The sequence shown here is derived from an EMBL/GenBank/DDBJ whole genome shotgun (WGS) entry which is preliminary data.</text>
</comment>
<organism evidence="1 2">
    <name type="scientific">Novosphingobium aquae</name>
    <dbReference type="NCBI Taxonomy" id="3133435"/>
    <lineage>
        <taxon>Bacteria</taxon>
        <taxon>Pseudomonadati</taxon>
        <taxon>Pseudomonadota</taxon>
        <taxon>Alphaproteobacteria</taxon>
        <taxon>Sphingomonadales</taxon>
        <taxon>Sphingomonadaceae</taxon>
        <taxon>Novosphingobium</taxon>
    </lineage>
</organism>
<proteinExistence type="predicted"/>
<dbReference type="RefSeq" id="WP_339968463.1">
    <property type="nucleotide sequence ID" value="NZ_JBBHJY010000008.1"/>
</dbReference>
<accession>A0ABU8SBR1</accession>
<name>A0ABU8SBR1_9SPHN</name>
<dbReference type="InterPro" id="IPR006311">
    <property type="entry name" value="TAT_signal"/>
</dbReference>
<keyword evidence="1" id="KW-0560">Oxidoreductase</keyword>
<dbReference type="InterPro" id="IPR027056">
    <property type="entry name" value="Gluconate_2DH_su3"/>
</dbReference>
<evidence type="ECO:0000313" key="1">
    <source>
        <dbReference type="EMBL" id="MEJ6011335.1"/>
    </source>
</evidence>
<dbReference type="Pfam" id="PF13618">
    <property type="entry name" value="Gluconate_2-dh3"/>
    <property type="match status" value="1"/>
</dbReference>
<dbReference type="EC" id="1.-.-.-" evidence="1"/>
<keyword evidence="2" id="KW-1185">Reference proteome</keyword>
<reference evidence="1 2" key="1">
    <citation type="submission" date="2024-03" db="EMBL/GenBank/DDBJ databases">
        <authorList>
            <person name="Jo J.-H."/>
        </authorList>
    </citation>
    <scope>NUCLEOTIDE SEQUENCE [LARGE SCALE GENOMIC DNA]</scope>
    <source>
        <strain evidence="1 2">AS3R-12</strain>
    </source>
</reference>